<dbReference type="RefSeq" id="XP_012210899.1">
    <property type="nucleotide sequence ID" value="XM_012355509.1"/>
</dbReference>
<reference evidence="3 4" key="1">
    <citation type="journal article" date="2013" name="PLoS Genet.">
        <title>Distinctive expansion of potential virulence genes in the genome of the oomycete fish pathogen Saprolegnia parasitica.</title>
        <authorList>
            <person name="Jiang R.H."/>
            <person name="de Bruijn I."/>
            <person name="Haas B.J."/>
            <person name="Belmonte R."/>
            <person name="Lobach L."/>
            <person name="Christie J."/>
            <person name="van den Ackerveken G."/>
            <person name="Bottin A."/>
            <person name="Bulone V."/>
            <person name="Diaz-Moreno S.M."/>
            <person name="Dumas B."/>
            <person name="Fan L."/>
            <person name="Gaulin E."/>
            <person name="Govers F."/>
            <person name="Grenville-Briggs L.J."/>
            <person name="Horner N.R."/>
            <person name="Levin J.Z."/>
            <person name="Mammella M."/>
            <person name="Meijer H.J."/>
            <person name="Morris P."/>
            <person name="Nusbaum C."/>
            <person name="Oome S."/>
            <person name="Phillips A.J."/>
            <person name="van Rooyen D."/>
            <person name="Rzeszutek E."/>
            <person name="Saraiva M."/>
            <person name="Secombes C.J."/>
            <person name="Seidl M.F."/>
            <person name="Snel B."/>
            <person name="Stassen J.H."/>
            <person name="Sykes S."/>
            <person name="Tripathy S."/>
            <person name="van den Berg H."/>
            <person name="Vega-Arreguin J.C."/>
            <person name="Wawra S."/>
            <person name="Young S.K."/>
            <person name="Zeng Q."/>
            <person name="Dieguez-Uribeondo J."/>
            <person name="Russ C."/>
            <person name="Tyler B.M."/>
            <person name="van West P."/>
        </authorList>
    </citation>
    <scope>NUCLEOTIDE SEQUENCE [LARGE SCALE GENOMIC DNA]</scope>
    <source>
        <strain evidence="3 4">CBS 223.65</strain>
    </source>
</reference>
<dbReference type="VEuPathDB" id="FungiDB:SPRG_16251"/>
<evidence type="ECO:0000313" key="4">
    <source>
        <dbReference type="Proteomes" id="UP000030745"/>
    </source>
</evidence>
<dbReference type="PANTHER" id="PTHR15157:SF5">
    <property type="entry name" value="UV RADIATION RESISTANCE-ASSOCIATED GENE PROTEIN"/>
    <property type="match status" value="1"/>
</dbReference>
<evidence type="ECO:0000256" key="1">
    <source>
        <dbReference type="ARBA" id="ARBA00023054"/>
    </source>
</evidence>
<dbReference type="GO" id="GO:0035493">
    <property type="term" value="P:SNARE complex assembly"/>
    <property type="evidence" value="ECO:0007669"/>
    <property type="project" value="TreeGrafter"/>
</dbReference>
<dbReference type="Pfam" id="PF10186">
    <property type="entry name" value="ATG14"/>
    <property type="match status" value="1"/>
</dbReference>
<sequence>MRSFEEVLRFVVQLDALEPLHCDYRELYGLPLNTLILGFQLDKDSEQYFVPRDTMLHLVQSGAMNGRRRKEGIVRETQYSLPTAALLLNTSVGLLAEIEQRKRSIEAKRERIAQQLAAHEAAAEKEQQRLRLQNRILALRKEVDERKQAQSRVKSVVKVEKQLLQLDERIPRTLVHLLDIHNKASDERSGIWERRTEVLKVAHKIRSKQAHLVVQLHDIYPISYVGAGEYCIGGIKFMNADVANGKDDEMLSTALGYIAHFVFMLAKYLDVNLRYTIVHCSSRSFMRDDVNDPNIEYPLFKRGVEKDRFEKACVFLKKDVEQLMQARGLEIVVNSQLLIRLKSIVDAEVAWLQANSSAASSS</sequence>
<organism evidence="3 4">
    <name type="scientific">Saprolegnia parasitica (strain CBS 223.65)</name>
    <dbReference type="NCBI Taxonomy" id="695850"/>
    <lineage>
        <taxon>Eukaryota</taxon>
        <taxon>Sar</taxon>
        <taxon>Stramenopiles</taxon>
        <taxon>Oomycota</taxon>
        <taxon>Saprolegniomycetes</taxon>
        <taxon>Saprolegniales</taxon>
        <taxon>Saprolegniaceae</taxon>
        <taxon>Saprolegnia</taxon>
    </lineage>
</organism>
<gene>
    <name evidence="3" type="ORF">SPRG_16251</name>
</gene>
<evidence type="ECO:0000256" key="2">
    <source>
        <dbReference type="SAM" id="Coils"/>
    </source>
</evidence>
<dbReference type="KEGG" id="spar:SPRG_16251"/>
<keyword evidence="4" id="KW-1185">Reference proteome</keyword>
<keyword evidence="1 2" id="KW-0175">Coiled coil</keyword>
<accession>A0A067BJN6</accession>
<dbReference type="GO" id="GO:0000149">
    <property type="term" value="F:SNARE binding"/>
    <property type="evidence" value="ECO:0007669"/>
    <property type="project" value="TreeGrafter"/>
</dbReference>
<dbReference type="GO" id="GO:0005768">
    <property type="term" value="C:endosome"/>
    <property type="evidence" value="ECO:0007669"/>
    <property type="project" value="TreeGrafter"/>
</dbReference>
<name>A0A067BJN6_SAPPC</name>
<dbReference type="InterPro" id="IPR018791">
    <property type="entry name" value="UV_resistance/autophagy_Atg14"/>
</dbReference>
<feature type="coiled-coil region" evidence="2">
    <location>
        <begin position="95"/>
        <end position="149"/>
    </location>
</feature>
<dbReference type="PANTHER" id="PTHR15157">
    <property type="entry name" value="UV RADIATION RESISTANCE-ASSOCIATED GENE PROTEIN"/>
    <property type="match status" value="1"/>
</dbReference>
<dbReference type="GeneID" id="24137890"/>
<dbReference type="EMBL" id="KK583443">
    <property type="protein sequence ID" value="KDO18388.1"/>
    <property type="molecule type" value="Genomic_DNA"/>
</dbReference>
<proteinExistence type="predicted"/>
<dbReference type="AlphaFoldDB" id="A0A067BJN6"/>
<evidence type="ECO:0000313" key="3">
    <source>
        <dbReference type="EMBL" id="KDO18388.1"/>
    </source>
</evidence>
<dbReference type="Proteomes" id="UP000030745">
    <property type="component" value="Unassembled WGS sequence"/>
</dbReference>
<dbReference type="OrthoDB" id="72772at2759"/>
<dbReference type="GO" id="GO:0000323">
    <property type="term" value="C:lytic vacuole"/>
    <property type="evidence" value="ECO:0007669"/>
    <property type="project" value="TreeGrafter"/>
</dbReference>
<dbReference type="STRING" id="695850.A0A067BJN6"/>
<protein>
    <submittedName>
        <fullName evidence="3">Uncharacterized protein</fullName>
    </submittedName>
</protein>
<dbReference type="GO" id="GO:0032991">
    <property type="term" value="C:protein-containing complex"/>
    <property type="evidence" value="ECO:0007669"/>
    <property type="project" value="UniProtKB-ARBA"/>
</dbReference>
<dbReference type="OMA" id="LVMMISH"/>